<dbReference type="InterPro" id="IPR053137">
    <property type="entry name" value="NLR-like"/>
</dbReference>
<keyword evidence="2" id="KW-0812">Transmembrane</keyword>
<organism evidence="3 4">
    <name type="scientific">Stachybotrys chartarum (strain CBS 109288 / IBT 7711)</name>
    <name type="common">Toxic black mold</name>
    <name type="synonym">Stilbospora chartarum</name>
    <dbReference type="NCBI Taxonomy" id="1280523"/>
    <lineage>
        <taxon>Eukaryota</taxon>
        <taxon>Fungi</taxon>
        <taxon>Dikarya</taxon>
        <taxon>Ascomycota</taxon>
        <taxon>Pezizomycotina</taxon>
        <taxon>Sordariomycetes</taxon>
        <taxon>Hypocreomycetidae</taxon>
        <taxon>Hypocreales</taxon>
        <taxon>Stachybotryaceae</taxon>
        <taxon>Stachybotrys</taxon>
    </lineage>
</organism>
<feature type="transmembrane region" description="Helical" evidence="2">
    <location>
        <begin position="7"/>
        <end position="25"/>
    </location>
</feature>
<feature type="repeat" description="TPR" evidence="1">
    <location>
        <begin position="1479"/>
        <end position="1512"/>
    </location>
</feature>
<dbReference type="EMBL" id="KL648530">
    <property type="protein sequence ID" value="KEY69362.1"/>
    <property type="molecule type" value="Genomic_DNA"/>
</dbReference>
<reference evidence="3 4" key="1">
    <citation type="journal article" date="2014" name="BMC Genomics">
        <title>Comparative genome sequencing reveals chemotype-specific gene clusters in the toxigenic black mold Stachybotrys.</title>
        <authorList>
            <person name="Semeiks J."/>
            <person name="Borek D."/>
            <person name="Otwinowski Z."/>
            <person name="Grishin N.V."/>
        </authorList>
    </citation>
    <scope>NUCLEOTIDE SEQUENCE [LARGE SCALE GENOMIC DNA]</scope>
    <source>
        <strain evidence="4">CBS 109288 / IBT 7711</strain>
    </source>
</reference>
<dbReference type="SUPFAM" id="SSF52540">
    <property type="entry name" value="P-loop containing nucleoside triphosphate hydrolases"/>
    <property type="match status" value="1"/>
</dbReference>
<dbReference type="SUPFAM" id="SSF48452">
    <property type="entry name" value="TPR-like"/>
    <property type="match status" value="2"/>
</dbReference>
<dbReference type="Gene3D" id="3.40.50.1820">
    <property type="entry name" value="alpha/beta hydrolase"/>
    <property type="match status" value="1"/>
</dbReference>
<dbReference type="Pfam" id="PF13424">
    <property type="entry name" value="TPR_12"/>
    <property type="match status" value="2"/>
</dbReference>
<dbReference type="HOGENOM" id="CLU_003508_0_0_1"/>
<dbReference type="SUPFAM" id="SSF63829">
    <property type="entry name" value="Calcium-dependent phosphotriesterase"/>
    <property type="match status" value="1"/>
</dbReference>
<dbReference type="Pfam" id="PF13374">
    <property type="entry name" value="TPR_10"/>
    <property type="match status" value="1"/>
</dbReference>
<dbReference type="Gene3D" id="1.25.40.10">
    <property type="entry name" value="Tetratricopeptide repeat domain"/>
    <property type="match status" value="2"/>
</dbReference>
<dbReference type="PANTHER" id="PTHR46082">
    <property type="entry name" value="ATP/GTP-BINDING PROTEIN-RELATED"/>
    <property type="match status" value="1"/>
</dbReference>
<dbReference type="Gene3D" id="2.120.10.30">
    <property type="entry name" value="TolB, C-terminal domain"/>
    <property type="match status" value="1"/>
</dbReference>
<evidence type="ECO:0000256" key="2">
    <source>
        <dbReference type="SAM" id="Phobius"/>
    </source>
</evidence>
<sequence length="1678" mass="186604">MRSLINIGLVVALPMLLSYVFVPIYDKLVLVGTFRKLQQSPLDNPDHLVVIDDTIHCEDMHYHAESNSVFTACEDSHETRFSWFPGLTLYNKPLAVLDSRGSIHVIDAETKTSRRLKFVDFNGPFVTHGIDVINDPNAEVGSAVYIFAVNHVPGAEYLSGEQVDPENPKLDPRIEIFHHVIGSDSARHVRSVKNAHLKTPNDVLAVSPTTFYVTNDHYYTHGHLRSVEDLLPTAKWTDTIRLDCDPEAAWTEDYTKGCKASVALQSLQNNNGLAHGSSPDEVLIGCPVTGEMHIGTLPSSPEGKIHLSDVVRHASTIDNPSYFSDPYANATFNASGYVNAGLTRAVDLATTGGDPKGTEGVMIWYARRDGNSSKDAKPKEWNPKLVFEDDGKRIRCASVAVIVAIDPKKEGGQRKAWLFVSGFTSASAWTGASRGAVVCLPDYVLDAIMSTTLNLLSQVPLPTPPQPSFAVRRTFRVKGVPLDWDAERLESFLRGTDTTSRLTVHSLLEEPRRSRGQTATLTFHHIPPQFQNLHVGQHITKVLRGHRPLTIDVDFHGMTTLYAPPPEDHKINVIAVCGLGGHAFDSFVSPDGGHMWLRDSLPFDMVIHEDQPPMARIMTYGYDSVVSNSDSIQNLADLANSFHGMLLPLLDGPLARPIICIAHGLGGLVVKELLIYLARSERDEDKRLLQAIQGLVFFGTPHHGMDIRPLIPMAANGPNRFLLESISHINSQVLHTQHREFHRAFGDESKSSFEVVCFYETNKSPTARQDGLGNWSMTGPKEILVTTASATHCRSWEQSVAHICPIARCHGDLVKFTPNDNEYDKVLERLKALAGRIFKPTLITNINFLVPYVPNPDFVERTSIMLELKKKLGLGIFPQAPPRLKVSLYGLGGIGKTHIALHYVYWLRGECPDVSIYWVHGGSRARFTEGFAAIAKKCKVPGYDDPKANVLSLVKDWLSTQHHNRWLLVIDNADDEKLFFPTTTIDCANTNSEPLRDDVGIASYIPECDRGFVLVTTRNKAAAVSLSPGNSLIEVPKMSQDEAVEVLRTAIDDTTTGSVEDVQLLASRLEYIPLAMAQANAFMQQYTMTIKRFMEILDENEDSVVELLSQPFHTVGRDGDAPHAVIATWMLSFTQIHRNHPLASQFLCFMSLLDRQNIPLKFISEYYSRLKHADGIFVSEQQEDHGNTEAGDSFGTTSNIPTPWKLEIFKAIGILKSFSFITETKEGDYDMHRLVQLATYHWLQRLGTACLLYFVALKAVTIALPLPRCDADVVCRKSLPHAESVLTHYSYFAAAALEQGFGLSAGSELDRATLQCKIVTSRGCDSKRSKALLLQAASVQTRLLGESDYITLSTQLCLSQIYINEEDWVEAEKRQTRILESFQATYGRAHPYTGGALSALAWTYRHTDRADEALKMQIEALESYKTTLGLPHANTVSLMADIALTFHQLGRVDQARNIMKQVYEVCKANAEQGRLANDIRFWENLAIFHSELGEWDTAAECFEHAILLSRNAFGANHLVTLRCQSLLGICLLVQGQMDKSESMLSETYEIVAAKFGSDDESTLACLFGLAVNLCSQDRFAEVEELLLTWFEEREAGREPDNSHILNVISNLAQAWSNLGRGDEFIKLLTDCMERRNKVLGSDHEDTLESVIMLAEREEARSSTKHTIGLSFSCGARLS</sequence>
<dbReference type="InterPro" id="IPR011042">
    <property type="entry name" value="6-blade_b-propeller_TolB-like"/>
</dbReference>
<dbReference type="PROSITE" id="PS50005">
    <property type="entry name" value="TPR"/>
    <property type="match status" value="1"/>
</dbReference>
<gene>
    <name evidence="3" type="ORF">S7711_08121</name>
</gene>
<dbReference type="InterPro" id="IPR011990">
    <property type="entry name" value="TPR-like_helical_dom_sf"/>
</dbReference>
<protein>
    <submittedName>
        <fullName evidence="3">Uncharacterized protein</fullName>
    </submittedName>
</protein>
<keyword evidence="2" id="KW-0472">Membrane</keyword>
<evidence type="ECO:0000256" key="1">
    <source>
        <dbReference type="PROSITE-ProRule" id="PRU00339"/>
    </source>
</evidence>
<evidence type="ECO:0000313" key="4">
    <source>
        <dbReference type="Proteomes" id="UP000028045"/>
    </source>
</evidence>
<dbReference type="InterPro" id="IPR029058">
    <property type="entry name" value="AB_hydrolase_fold"/>
</dbReference>
<dbReference type="SMART" id="SM00028">
    <property type="entry name" value="TPR"/>
    <property type="match status" value="4"/>
</dbReference>
<keyword evidence="1" id="KW-0802">TPR repeat</keyword>
<proteinExistence type="predicted"/>
<accession>A0A084AVN3</accession>
<dbReference type="PANTHER" id="PTHR46082:SF6">
    <property type="entry name" value="AAA+ ATPASE DOMAIN-CONTAINING PROTEIN-RELATED"/>
    <property type="match status" value="1"/>
</dbReference>
<dbReference type="OrthoDB" id="5307922at2759"/>
<dbReference type="SUPFAM" id="SSF53474">
    <property type="entry name" value="alpha/beta-Hydrolases"/>
    <property type="match status" value="1"/>
</dbReference>
<dbReference type="Gene3D" id="3.40.50.300">
    <property type="entry name" value="P-loop containing nucleotide triphosphate hydrolases"/>
    <property type="match status" value="1"/>
</dbReference>
<dbReference type="InterPro" id="IPR019734">
    <property type="entry name" value="TPR_rpt"/>
</dbReference>
<keyword evidence="2" id="KW-1133">Transmembrane helix</keyword>
<dbReference type="InterPro" id="IPR027417">
    <property type="entry name" value="P-loop_NTPase"/>
</dbReference>
<evidence type="ECO:0000313" key="3">
    <source>
        <dbReference type="EMBL" id="KEY69362.1"/>
    </source>
</evidence>
<dbReference type="Proteomes" id="UP000028045">
    <property type="component" value="Unassembled WGS sequence"/>
</dbReference>
<keyword evidence="4" id="KW-1185">Reference proteome</keyword>
<name>A0A084AVN3_STACB</name>